<gene>
    <name evidence="11" type="ORF">CHILSU_LOCUS8512</name>
</gene>
<protein>
    <submittedName>
        <fullName evidence="11">Uncharacterized protein</fullName>
    </submittedName>
</protein>
<dbReference type="SMART" id="SM00355">
    <property type="entry name" value="ZnF_C2H2"/>
    <property type="match status" value="7"/>
</dbReference>
<feature type="domain" description="ZAD" evidence="10">
    <location>
        <begin position="7"/>
        <end position="78"/>
    </location>
</feature>
<evidence type="ECO:0000313" key="11">
    <source>
        <dbReference type="EMBL" id="CAH2989120.1"/>
    </source>
</evidence>
<dbReference type="PROSITE" id="PS00028">
    <property type="entry name" value="ZINC_FINGER_C2H2_1"/>
    <property type="match status" value="5"/>
</dbReference>
<feature type="binding site" evidence="8">
    <location>
        <position position="9"/>
    </location>
    <ligand>
        <name>Zn(2+)</name>
        <dbReference type="ChEBI" id="CHEBI:29105"/>
    </ligand>
</feature>
<keyword evidence="3" id="KW-0677">Repeat</keyword>
<evidence type="ECO:0000256" key="2">
    <source>
        <dbReference type="ARBA" id="ARBA00022723"/>
    </source>
</evidence>
<organism evidence="11 12">
    <name type="scientific">Chilo suppressalis</name>
    <name type="common">Asiatic rice borer moth</name>
    <dbReference type="NCBI Taxonomy" id="168631"/>
    <lineage>
        <taxon>Eukaryota</taxon>
        <taxon>Metazoa</taxon>
        <taxon>Ecdysozoa</taxon>
        <taxon>Arthropoda</taxon>
        <taxon>Hexapoda</taxon>
        <taxon>Insecta</taxon>
        <taxon>Pterygota</taxon>
        <taxon>Neoptera</taxon>
        <taxon>Endopterygota</taxon>
        <taxon>Lepidoptera</taxon>
        <taxon>Glossata</taxon>
        <taxon>Ditrysia</taxon>
        <taxon>Pyraloidea</taxon>
        <taxon>Crambidae</taxon>
        <taxon>Crambinae</taxon>
        <taxon>Chilo</taxon>
    </lineage>
</organism>
<reference evidence="11" key="1">
    <citation type="submission" date="2021-12" db="EMBL/GenBank/DDBJ databases">
        <authorList>
            <person name="King R."/>
        </authorList>
    </citation>
    <scope>NUCLEOTIDE SEQUENCE</scope>
</reference>
<dbReference type="SMART" id="SM00868">
    <property type="entry name" value="zf-AD"/>
    <property type="match status" value="1"/>
</dbReference>
<dbReference type="PROSITE" id="PS51915">
    <property type="entry name" value="ZAD"/>
    <property type="match status" value="1"/>
</dbReference>
<evidence type="ECO:0000256" key="6">
    <source>
        <dbReference type="ARBA" id="ARBA00023242"/>
    </source>
</evidence>
<dbReference type="InterPro" id="IPR013087">
    <property type="entry name" value="Znf_C2H2_type"/>
</dbReference>
<evidence type="ECO:0000256" key="4">
    <source>
        <dbReference type="ARBA" id="ARBA00022771"/>
    </source>
</evidence>
<feature type="domain" description="C2H2-type" evidence="9">
    <location>
        <begin position="354"/>
        <end position="377"/>
    </location>
</feature>
<dbReference type="PROSITE" id="PS50157">
    <property type="entry name" value="ZINC_FINGER_C2H2_2"/>
    <property type="match status" value="4"/>
</dbReference>
<dbReference type="Gene3D" id="3.30.160.60">
    <property type="entry name" value="Classic Zinc Finger"/>
    <property type="match status" value="3"/>
</dbReference>
<evidence type="ECO:0000256" key="1">
    <source>
        <dbReference type="ARBA" id="ARBA00004123"/>
    </source>
</evidence>
<feature type="binding site" evidence="8">
    <location>
        <position position="12"/>
    </location>
    <ligand>
        <name>Zn(2+)</name>
        <dbReference type="ChEBI" id="CHEBI:29105"/>
    </ligand>
</feature>
<evidence type="ECO:0000259" key="10">
    <source>
        <dbReference type="PROSITE" id="PS51915"/>
    </source>
</evidence>
<dbReference type="Pfam" id="PF00096">
    <property type="entry name" value="zf-C2H2"/>
    <property type="match status" value="1"/>
</dbReference>
<name>A0ABN8L6K0_CHISP</name>
<dbReference type="Proteomes" id="UP001153292">
    <property type="component" value="Chromosome 4"/>
</dbReference>
<dbReference type="PANTHER" id="PTHR24376:SF235">
    <property type="entry name" value="C2H2-TYPE DOMAIN-CONTAINING PROTEIN"/>
    <property type="match status" value="1"/>
</dbReference>
<feature type="domain" description="C2H2-type" evidence="9">
    <location>
        <begin position="295"/>
        <end position="322"/>
    </location>
</feature>
<evidence type="ECO:0000313" key="12">
    <source>
        <dbReference type="Proteomes" id="UP001153292"/>
    </source>
</evidence>
<keyword evidence="12" id="KW-1185">Reference proteome</keyword>
<keyword evidence="4 7" id="KW-0863">Zinc-finger</keyword>
<evidence type="ECO:0000256" key="7">
    <source>
        <dbReference type="PROSITE-ProRule" id="PRU00042"/>
    </source>
</evidence>
<dbReference type="InterPro" id="IPR012934">
    <property type="entry name" value="Znf_AD"/>
</dbReference>
<proteinExistence type="predicted"/>
<comment type="subcellular location">
    <subcellularLocation>
        <location evidence="1">Nucleus</location>
    </subcellularLocation>
</comment>
<keyword evidence="6" id="KW-0539">Nucleus</keyword>
<dbReference type="InterPro" id="IPR036236">
    <property type="entry name" value="Znf_C2H2_sf"/>
</dbReference>
<evidence type="ECO:0000256" key="8">
    <source>
        <dbReference type="PROSITE-ProRule" id="PRU01263"/>
    </source>
</evidence>
<evidence type="ECO:0000256" key="3">
    <source>
        <dbReference type="ARBA" id="ARBA00022737"/>
    </source>
</evidence>
<feature type="binding site" evidence="8">
    <location>
        <position position="51"/>
    </location>
    <ligand>
        <name>Zn(2+)</name>
        <dbReference type="ChEBI" id="CHEBI:29105"/>
    </ligand>
</feature>
<dbReference type="SUPFAM" id="SSF57716">
    <property type="entry name" value="Glucocorticoid receptor-like (DNA-binding domain)"/>
    <property type="match status" value="1"/>
</dbReference>
<dbReference type="Gene3D" id="3.40.1800.20">
    <property type="match status" value="1"/>
</dbReference>
<feature type="domain" description="C2H2-type" evidence="9">
    <location>
        <begin position="235"/>
        <end position="264"/>
    </location>
</feature>
<keyword evidence="2 8" id="KW-0479">Metal-binding</keyword>
<keyword evidence="5 8" id="KW-0862">Zinc</keyword>
<evidence type="ECO:0000259" key="9">
    <source>
        <dbReference type="PROSITE" id="PS50157"/>
    </source>
</evidence>
<dbReference type="SUPFAM" id="SSF57667">
    <property type="entry name" value="beta-beta-alpha zinc fingers"/>
    <property type="match status" value="2"/>
</dbReference>
<feature type="domain" description="C2H2-type" evidence="9">
    <location>
        <begin position="326"/>
        <end position="353"/>
    </location>
</feature>
<accession>A0ABN8L6K0</accession>
<dbReference type="EMBL" id="OU963897">
    <property type="protein sequence ID" value="CAH2989120.1"/>
    <property type="molecule type" value="Genomic_DNA"/>
</dbReference>
<evidence type="ECO:0000256" key="5">
    <source>
        <dbReference type="ARBA" id="ARBA00022833"/>
    </source>
</evidence>
<dbReference type="PANTHER" id="PTHR24376">
    <property type="entry name" value="ZINC FINGER PROTEIN"/>
    <property type="match status" value="1"/>
</dbReference>
<feature type="binding site" evidence="8">
    <location>
        <position position="54"/>
    </location>
    <ligand>
        <name>Zn(2+)</name>
        <dbReference type="ChEBI" id="CHEBI:29105"/>
    </ligand>
</feature>
<sequence>MTEELQKYCRICLDLETDHVSIIGDPTIHLHLKSCLAVTISPGDNLPKSICASCVSQLAQFYNFQLNARCSQDWLESSIEEKSKKCLETKTPIQPLPDSEYNSDSLLEFLNNTANIEEYLNNLDSDIEIVQELLIKETEPKEKNAHEDDSSCFACGAIFNDIHKLTQHMSVCDAALRTCVHCKMLFDSKIKMQQHLLTHNLLSCKCGKQFQSKEKLIQHHKTCLVDYGAVMGCLYRCKECGLTFKERFQLYKHARRHVHKSEEKICDICGHSFIGNVALTKHKLEEHEKSENLMYRCKVCSITSSNRKEMYLHVKSHTFKQESSFHLCESCGCNFSTHSSLLRHLTKHEKMKNLQCNVCSKYFTNDILLKEHKSQHSKIIICERCGQTVNGSKIDLHCCK</sequence>
<dbReference type="Pfam" id="PF07776">
    <property type="entry name" value="zf-AD"/>
    <property type="match status" value="1"/>
</dbReference>